<dbReference type="AlphaFoldDB" id="A0A6G1MLA6"/>
<proteinExistence type="predicted"/>
<dbReference type="Proteomes" id="UP000472727">
    <property type="component" value="Unassembled WGS sequence"/>
</dbReference>
<evidence type="ECO:0000313" key="6">
    <source>
        <dbReference type="Proteomes" id="UP000479691"/>
    </source>
</evidence>
<gene>
    <name evidence="3" type="ORF">TWF106_006985</name>
    <name evidence="4" type="ORF">TWF191_010272</name>
    <name evidence="2" type="ORF">TWF679_005477</name>
    <name evidence="1" type="ORF">TWF788_000561</name>
</gene>
<dbReference type="EMBL" id="WIPF01000008">
    <property type="protein sequence ID" value="KAF3230384.1"/>
    <property type="molecule type" value="Genomic_DNA"/>
</dbReference>
<comment type="caution">
    <text evidence="4">The sequence shown here is derived from an EMBL/GenBank/DDBJ whole genome shotgun (WGS) entry which is preliminary data.</text>
</comment>
<dbReference type="EMBL" id="JAABOE010000101">
    <property type="protein sequence ID" value="KAF3166188.1"/>
    <property type="molecule type" value="Genomic_DNA"/>
</dbReference>
<dbReference type="EMBL" id="WIWT01000026">
    <property type="protein sequence ID" value="KAF3213249.1"/>
    <property type="molecule type" value="Genomic_DNA"/>
</dbReference>
<sequence length="108" mass="12072">MFSFVTDSDFEHKFSPFMLIGGGDHDFSSSWPPPMSGFRQGCQALKKSISTEFFLRKFHADKMQVDMCCGDTPRLSISPMASPGIKHVSVPSQASHLWSRGSFVFSIF</sequence>
<evidence type="ECO:0000313" key="5">
    <source>
        <dbReference type="Proteomes" id="UP000472727"/>
    </source>
</evidence>
<organism evidence="4 7">
    <name type="scientific">Orbilia oligospora</name>
    <name type="common">Nematode-trapping fungus</name>
    <name type="synonym">Arthrobotrys oligospora</name>
    <dbReference type="NCBI Taxonomy" id="2813651"/>
    <lineage>
        <taxon>Eukaryota</taxon>
        <taxon>Fungi</taxon>
        <taxon>Dikarya</taxon>
        <taxon>Ascomycota</taxon>
        <taxon>Pezizomycotina</taxon>
        <taxon>Orbiliomycetes</taxon>
        <taxon>Orbiliales</taxon>
        <taxon>Orbiliaceae</taxon>
        <taxon>Orbilia</taxon>
    </lineage>
</organism>
<evidence type="ECO:0000313" key="1">
    <source>
        <dbReference type="EMBL" id="KAF3166188.1"/>
    </source>
</evidence>
<evidence type="ECO:0000313" key="7">
    <source>
        <dbReference type="Proteomes" id="UP000483672"/>
    </source>
</evidence>
<dbReference type="Proteomes" id="UP000479691">
    <property type="component" value="Unassembled WGS sequence"/>
</dbReference>
<name>A0A6G1MLA6_ORBOL</name>
<dbReference type="EMBL" id="WIWS01000036">
    <property type="protein sequence ID" value="KAF3219564.1"/>
    <property type="molecule type" value="Genomic_DNA"/>
</dbReference>
<accession>A0A6G1MLA6</accession>
<protein>
    <submittedName>
        <fullName evidence="4">Uncharacterized protein</fullName>
    </submittedName>
</protein>
<dbReference type="Proteomes" id="UP000483672">
    <property type="component" value="Unassembled WGS sequence"/>
</dbReference>
<evidence type="ECO:0000313" key="2">
    <source>
        <dbReference type="EMBL" id="KAF3213249.1"/>
    </source>
</evidence>
<evidence type="ECO:0000313" key="3">
    <source>
        <dbReference type="EMBL" id="KAF3219564.1"/>
    </source>
</evidence>
<dbReference type="Proteomes" id="UP000614610">
    <property type="component" value="Unassembled WGS sequence"/>
</dbReference>
<reference evidence="5 6" key="1">
    <citation type="submission" date="2019-06" db="EMBL/GenBank/DDBJ databases">
        <authorList>
            <person name="Palmer J.M."/>
        </authorList>
    </citation>
    <scope>NUCLEOTIDE SEQUENCE [LARGE SCALE GENOMIC DNA]</scope>
    <source>
        <strain evidence="3 5">TWF106</strain>
        <strain evidence="4 7">TWF191</strain>
        <strain evidence="2">TWF679</strain>
        <strain evidence="1 6">TWF788</strain>
    </source>
</reference>
<evidence type="ECO:0000313" key="4">
    <source>
        <dbReference type="EMBL" id="KAF3230384.1"/>
    </source>
</evidence>